<accession>A0A540VQ99</accession>
<gene>
    <name evidence="1" type="ORF">FKY71_11140</name>
</gene>
<comment type="caution">
    <text evidence="1">The sequence shown here is derived from an EMBL/GenBank/DDBJ whole genome shotgun (WGS) entry which is preliminary data.</text>
</comment>
<proteinExistence type="predicted"/>
<reference evidence="1 2" key="1">
    <citation type="submission" date="2019-06" db="EMBL/GenBank/DDBJ databases">
        <title>Metagenome assembled Genome of Spiribacter salinus SL48-SHIP from the microbial mat of Salt Lake 48 (Novosibirsk region, Russia).</title>
        <authorList>
            <person name="Shipova A."/>
            <person name="Rozanov A.S."/>
            <person name="Bryanskaya A.V."/>
            <person name="Peltek S.E."/>
        </authorList>
    </citation>
    <scope>NUCLEOTIDE SEQUENCE [LARGE SCALE GENOMIC DNA]</scope>
    <source>
        <strain evidence="1">SL48-SHIP-2</strain>
    </source>
</reference>
<dbReference type="InterPro" id="IPR015421">
    <property type="entry name" value="PyrdxlP-dep_Trfase_major"/>
</dbReference>
<evidence type="ECO:0000313" key="1">
    <source>
        <dbReference type="EMBL" id="TQE98942.1"/>
    </source>
</evidence>
<feature type="non-terminal residue" evidence="1">
    <location>
        <position position="34"/>
    </location>
</feature>
<dbReference type="Gene3D" id="3.40.640.10">
    <property type="entry name" value="Type I PLP-dependent aspartate aminotransferase-like (Major domain)"/>
    <property type="match status" value="1"/>
</dbReference>
<dbReference type="AlphaFoldDB" id="A0A540VQ99"/>
<dbReference type="EMBL" id="VIFK01000110">
    <property type="protein sequence ID" value="TQE98942.1"/>
    <property type="molecule type" value="Genomic_DNA"/>
</dbReference>
<sequence>MKLETQAIHAGYSPDPTTKAVAVPMYQTTSYAFD</sequence>
<dbReference type="Proteomes" id="UP000315400">
    <property type="component" value="Unassembled WGS sequence"/>
</dbReference>
<dbReference type="InterPro" id="IPR015424">
    <property type="entry name" value="PyrdxlP-dep_Trfase"/>
</dbReference>
<dbReference type="SUPFAM" id="SSF53383">
    <property type="entry name" value="PLP-dependent transferases"/>
    <property type="match status" value="1"/>
</dbReference>
<evidence type="ECO:0000313" key="2">
    <source>
        <dbReference type="Proteomes" id="UP000315400"/>
    </source>
</evidence>
<name>A0A540VQ99_9GAMM</name>
<organism evidence="1 2">
    <name type="scientific">Spiribacter salinus</name>
    <dbReference type="NCBI Taxonomy" id="1335746"/>
    <lineage>
        <taxon>Bacteria</taxon>
        <taxon>Pseudomonadati</taxon>
        <taxon>Pseudomonadota</taxon>
        <taxon>Gammaproteobacteria</taxon>
        <taxon>Chromatiales</taxon>
        <taxon>Ectothiorhodospiraceae</taxon>
        <taxon>Spiribacter</taxon>
    </lineage>
</organism>
<protein>
    <recommendedName>
        <fullName evidence="3">O-acetylhomoserine aminocarboxypropyltransferase</fullName>
    </recommendedName>
</protein>
<evidence type="ECO:0008006" key="3">
    <source>
        <dbReference type="Google" id="ProtNLM"/>
    </source>
</evidence>